<keyword evidence="2" id="KW-1185">Reference proteome</keyword>
<sequence>MPVMDVRRETEESPTLAEGELVMPMFPLGSHVYLPDTEHVLNIFEPRYRSMYNEILFNGSRRFVVPMCAPNEPGKFASVAAVFYLDDLKEVSEQTNDQVKFVCSHTVIERVRVVRSLNDRVWGDRSSFLKVVTEKFEDCDLDDDFTNKETALEERFRALIDMQEKVDEPIRFTKDVELAAPISAKRGKMGFWRLVNLWQSLLQSRVTHRENELQAGIQKMLRKFLEDSGVDLSDGRQLQLSFESIPDDIRAEIQRMNEQYGEERVELLNSAIYPFQYLVQMDSHAERLDYFGELVSEEEKRLAAKNTLRAMFESTE</sequence>
<dbReference type="InterPro" id="IPR046336">
    <property type="entry name" value="Lon_prtase_N_sf"/>
</dbReference>
<evidence type="ECO:0008006" key="3">
    <source>
        <dbReference type="Google" id="ProtNLM"/>
    </source>
</evidence>
<evidence type="ECO:0000313" key="2">
    <source>
        <dbReference type="Proteomes" id="UP000001568"/>
    </source>
</evidence>
<protein>
    <recommendedName>
        <fullName evidence="3">Lon N-terminal domain-containing protein</fullName>
    </recommendedName>
</protein>
<dbReference type="Proteomes" id="UP000001568">
    <property type="component" value="Chromosome 13"/>
</dbReference>
<dbReference type="OrthoDB" id="44735at2759"/>
<dbReference type="eggNOG" id="ENOG502RY2Y">
    <property type="taxonomic scope" value="Eukaryota"/>
</dbReference>
<dbReference type="Gene3D" id="2.30.130.40">
    <property type="entry name" value="LON domain-like"/>
    <property type="match status" value="1"/>
</dbReference>
<name>A4S6C1_OSTLU</name>
<dbReference type="InterPro" id="IPR015947">
    <property type="entry name" value="PUA-like_sf"/>
</dbReference>
<dbReference type="RefSeq" id="XP_001421069.1">
    <property type="nucleotide sequence ID" value="XM_001421032.1"/>
</dbReference>
<proteinExistence type="predicted"/>
<dbReference type="Gramene" id="ABO99362">
    <property type="protein sequence ID" value="ABO99362"/>
    <property type="gene ID" value="OSTLU_27065"/>
</dbReference>
<dbReference type="AlphaFoldDB" id="A4S6C1"/>
<reference evidence="1 2" key="1">
    <citation type="journal article" date="2007" name="Proc. Natl. Acad. Sci. U.S.A.">
        <title>The tiny eukaryote Ostreococcus provides genomic insights into the paradox of plankton speciation.</title>
        <authorList>
            <person name="Palenik B."/>
            <person name="Grimwood J."/>
            <person name="Aerts A."/>
            <person name="Rouze P."/>
            <person name="Salamov A."/>
            <person name="Putnam N."/>
            <person name="Dupont C."/>
            <person name="Jorgensen R."/>
            <person name="Derelle E."/>
            <person name="Rombauts S."/>
            <person name="Zhou K."/>
            <person name="Otillar R."/>
            <person name="Merchant S.S."/>
            <person name="Podell S."/>
            <person name="Gaasterland T."/>
            <person name="Napoli C."/>
            <person name="Gendler K."/>
            <person name="Manuell A."/>
            <person name="Tai V."/>
            <person name="Vallon O."/>
            <person name="Piganeau G."/>
            <person name="Jancek S."/>
            <person name="Heijde M."/>
            <person name="Jabbari K."/>
            <person name="Bowler C."/>
            <person name="Lohr M."/>
            <person name="Robbens S."/>
            <person name="Werner G."/>
            <person name="Dubchak I."/>
            <person name="Pazour G.J."/>
            <person name="Ren Q."/>
            <person name="Paulsen I."/>
            <person name="Delwiche C."/>
            <person name="Schmutz J."/>
            <person name="Rokhsar D."/>
            <person name="Van de Peer Y."/>
            <person name="Moreau H."/>
            <person name="Grigoriev I.V."/>
        </authorList>
    </citation>
    <scope>NUCLEOTIDE SEQUENCE [LARGE SCALE GENOMIC DNA]</scope>
    <source>
        <strain evidence="1 2">CCE9901</strain>
    </source>
</reference>
<dbReference type="PANTHER" id="PTHR46732">
    <property type="entry name" value="ATP-DEPENDENT PROTEASE LA (LON) DOMAIN PROTEIN"/>
    <property type="match status" value="1"/>
</dbReference>
<dbReference type="PANTHER" id="PTHR46732:SF8">
    <property type="entry name" value="ATP-DEPENDENT PROTEASE LA (LON) DOMAIN PROTEIN"/>
    <property type="match status" value="1"/>
</dbReference>
<organism evidence="1 2">
    <name type="scientific">Ostreococcus lucimarinus (strain CCE9901)</name>
    <dbReference type="NCBI Taxonomy" id="436017"/>
    <lineage>
        <taxon>Eukaryota</taxon>
        <taxon>Viridiplantae</taxon>
        <taxon>Chlorophyta</taxon>
        <taxon>Mamiellophyceae</taxon>
        <taxon>Mamiellales</taxon>
        <taxon>Bathycoccaceae</taxon>
        <taxon>Ostreococcus</taxon>
    </lineage>
</organism>
<dbReference type="GeneID" id="5005122"/>
<dbReference type="KEGG" id="olu:OSTLU_27065"/>
<dbReference type="EMBL" id="CP000593">
    <property type="protein sequence ID" value="ABO99362.1"/>
    <property type="molecule type" value="Genomic_DNA"/>
</dbReference>
<accession>A4S6C1</accession>
<dbReference type="SUPFAM" id="SSF88697">
    <property type="entry name" value="PUA domain-like"/>
    <property type="match status" value="1"/>
</dbReference>
<evidence type="ECO:0000313" key="1">
    <source>
        <dbReference type="EMBL" id="ABO99362.1"/>
    </source>
</evidence>
<dbReference type="HOGENOM" id="CLU_047646_0_0_1"/>
<dbReference type="OMA" id="RQMYNDI"/>
<gene>
    <name evidence="1" type="ORF">OSTLU_27065</name>
</gene>